<evidence type="ECO:0000256" key="1">
    <source>
        <dbReference type="SAM" id="MobiDB-lite"/>
    </source>
</evidence>
<feature type="region of interest" description="Disordered" evidence="1">
    <location>
        <begin position="1"/>
        <end position="25"/>
    </location>
</feature>
<dbReference type="OrthoDB" id="6711458at2"/>
<organism evidence="2 3">
    <name type="scientific">Acinetobacter terrae</name>
    <dbReference type="NCBI Taxonomy" id="2731247"/>
    <lineage>
        <taxon>Bacteria</taxon>
        <taxon>Pseudomonadati</taxon>
        <taxon>Pseudomonadota</taxon>
        <taxon>Gammaproteobacteria</taxon>
        <taxon>Moraxellales</taxon>
        <taxon>Moraxellaceae</taxon>
        <taxon>Acinetobacter</taxon>
        <taxon>Acinetobacter Taxon 24</taxon>
    </lineage>
</organism>
<name>A0A4V2LQ64_9GAMM</name>
<protein>
    <submittedName>
        <fullName evidence="2">XRE family transcriptional regulator</fullName>
    </submittedName>
</protein>
<dbReference type="InterPro" id="IPR010982">
    <property type="entry name" value="Lambda_DNA-bd_dom_sf"/>
</dbReference>
<dbReference type="Proteomes" id="UP000291380">
    <property type="component" value="Unassembled WGS sequence"/>
</dbReference>
<dbReference type="SUPFAM" id="SSF47413">
    <property type="entry name" value="lambda repressor-like DNA-binding domains"/>
    <property type="match status" value="1"/>
</dbReference>
<dbReference type="GO" id="GO:0003677">
    <property type="term" value="F:DNA binding"/>
    <property type="evidence" value="ECO:0007669"/>
    <property type="project" value="InterPro"/>
</dbReference>
<evidence type="ECO:0000313" key="3">
    <source>
        <dbReference type="Proteomes" id="UP000291380"/>
    </source>
</evidence>
<dbReference type="Gene3D" id="1.10.260.40">
    <property type="entry name" value="lambda repressor-like DNA-binding domains"/>
    <property type="match status" value="1"/>
</dbReference>
<dbReference type="EMBL" id="SJOA01000001">
    <property type="protein sequence ID" value="TCB62230.1"/>
    <property type="molecule type" value="Genomic_DNA"/>
</dbReference>
<evidence type="ECO:0000313" key="2">
    <source>
        <dbReference type="EMBL" id="TCB62230.1"/>
    </source>
</evidence>
<reference evidence="2 3" key="1">
    <citation type="submission" date="2019-02" db="EMBL/GenBank/DDBJ databases">
        <title>High diversity of culturable Acinetobacter species in natural soil and water ecosystems.</title>
        <authorList>
            <person name="Radolfova-Krizova L."/>
            <person name="Nemec A."/>
        </authorList>
    </citation>
    <scope>NUCLEOTIDE SEQUENCE [LARGE SCALE GENOMIC DNA]</scope>
    <source>
        <strain evidence="2 3">ANC 4281</strain>
    </source>
</reference>
<gene>
    <name evidence="2" type="ORF">E0H85_01535</name>
</gene>
<proteinExistence type="predicted"/>
<dbReference type="AlphaFoldDB" id="A0A4V2LQ64"/>
<comment type="caution">
    <text evidence="2">The sequence shown here is derived from an EMBL/GenBank/DDBJ whole genome shotgun (WGS) entry which is preliminary data.</text>
</comment>
<dbReference type="RefSeq" id="WP_131270176.1">
    <property type="nucleotide sequence ID" value="NZ_SJOA01000001.1"/>
</dbReference>
<sequence length="71" mass="8181">MTDWSQLIKDLQDKKKGNMTQQQIAESVPCSQNYISDLKTGKKGKRLSYEIADGLKRLHKEKIHPHNEGDE</sequence>
<accession>A0A4V2LQ64</accession>